<evidence type="ECO:0000256" key="5">
    <source>
        <dbReference type="ARBA" id="ARBA00023004"/>
    </source>
</evidence>
<dbReference type="RefSeq" id="WP_149296869.1">
    <property type="nucleotide sequence ID" value="NZ_VTWH01000001.1"/>
</dbReference>
<evidence type="ECO:0000313" key="10">
    <source>
        <dbReference type="Proteomes" id="UP000324738"/>
    </source>
</evidence>
<dbReference type="Pfam" id="PF11614">
    <property type="entry name" value="FixG_C"/>
    <property type="match status" value="1"/>
</dbReference>
<feature type="transmembrane region" description="Helical" evidence="7">
    <location>
        <begin position="33"/>
        <end position="51"/>
    </location>
</feature>
<sequence>MAGDIETDNDALYIARKKIYPSAVQGYYRRLKWILLFLCLGFYWIAPWIRWDRGPNAPDQAILLDLAHRRFYMFAIEIWPQEFYYVAGLLIMAGLGLFLVTSIAGRAWCGYACPQTVWTDLFMAVERYVEGDRNARIKLDAAPWSATKLRKRLTVWTLWLLIAASTGGAWVFYFADAPTLLVDLFTLQAAPVAYFTVAFLTGTTFWLAGFMREQVCTYMCPWPRIQGAMLDDRSLIVTYHDWRGEPRSRHAKKAAASGADVGDCVDCNACVAVCPVGIDIRDGQQLECITCALCIDACDNVMGKIGKPLGLIAYSNLRDYEDSTVLAAETGRANATRMHKRQSLATLFRPRTVLYSALLGVIGLGMLYALLTRQSIDMSVLPDRAPLYVTLSDGSVRNGFTLKLLNKALESREFRISLDGIDDAGMWLADNRSEPARELTVRVQADSVSNVRVFLLRPEQHALPADFSFAVQDLKSGETTRVAAHFEAKASQ</sequence>
<keyword evidence="2" id="KW-0004">4Fe-4S</keyword>
<dbReference type="PROSITE" id="PS00198">
    <property type="entry name" value="4FE4S_FER_1"/>
    <property type="match status" value="1"/>
</dbReference>
<evidence type="ECO:0000256" key="3">
    <source>
        <dbReference type="ARBA" id="ARBA00022723"/>
    </source>
</evidence>
<dbReference type="PANTHER" id="PTHR30176:SF3">
    <property type="entry name" value="FERREDOXIN-TYPE PROTEIN NAPH"/>
    <property type="match status" value="1"/>
</dbReference>
<keyword evidence="5" id="KW-0408">Iron</keyword>
<comment type="caution">
    <text evidence="9">The sequence shown here is derived from an EMBL/GenBank/DDBJ whole genome shotgun (WGS) entry which is preliminary data.</text>
</comment>
<keyword evidence="3" id="KW-0479">Metal-binding</keyword>
<dbReference type="Proteomes" id="UP000324738">
    <property type="component" value="Unassembled WGS sequence"/>
</dbReference>
<feature type="transmembrane region" description="Helical" evidence="7">
    <location>
        <begin position="187"/>
        <end position="209"/>
    </location>
</feature>
<dbReference type="GO" id="GO:0051539">
    <property type="term" value="F:4 iron, 4 sulfur cluster binding"/>
    <property type="evidence" value="ECO:0007669"/>
    <property type="project" value="UniProtKB-KW"/>
</dbReference>
<keyword evidence="6" id="KW-0411">Iron-sulfur</keyword>
<keyword evidence="7" id="KW-0472">Membrane</keyword>
<evidence type="ECO:0000256" key="7">
    <source>
        <dbReference type="SAM" id="Phobius"/>
    </source>
</evidence>
<dbReference type="GO" id="GO:0005886">
    <property type="term" value="C:plasma membrane"/>
    <property type="evidence" value="ECO:0007669"/>
    <property type="project" value="TreeGrafter"/>
</dbReference>
<evidence type="ECO:0000256" key="1">
    <source>
        <dbReference type="ARBA" id="ARBA00022448"/>
    </source>
</evidence>
<evidence type="ECO:0000256" key="2">
    <source>
        <dbReference type="ARBA" id="ARBA00022485"/>
    </source>
</evidence>
<dbReference type="InterPro" id="IPR032879">
    <property type="entry name" value="FixG_C"/>
</dbReference>
<reference evidence="9 10" key="1">
    <citation type="submission" date="2019-08" db="EMBL/GenBank/DDBJ databases">
        <title>Aureimonas fodiniaquatilis sp. nov., isolated from a coal mine wastewater.</title>
        <authorList>
            <person name="Kim W."/>
        </authorList>
    </citation>
    <scope>NUCLEOTIDE SEQUENCE [LARGE SCALE GENOMIC DNA]</scope>
    <source>
        <strain evidence="9 10">CAU 1482</strain>
    </source>
</reference>
<dbReference type="Gene3D" id="2.60.40.10">
    <property type="entry name" value="Immunoglobulins"/>
    <property type="match status" value="1"/>
</dbReference>
<dbReference type="Pfam" id="PF13746">
    <property type="entry name" value="Fer4_18"/>
    <property type="match status" value="1"/>
</dbReference>
<dbReference type="PANTHER" id="PTHR30176">
    <property type="entry name" value="FERREDOXIN-TYPE PROTEIN NAPH"/>
    <property type="match status" value="1"/>
</dbReference>
<keyword evidence="1" id="KW-0813">Transport</keyword>
<dbReference type="InterPro" id="IPR009051">
    <property type="entry name" value="Helical_ferredxn"/>
</dbReference>
<dbReference type="GO" id="GO:0046872">
    <property type="term" value="F:metal ion binding"/>
    <property type="evidence" value="ECO:0007669"/>
    <property type="project" value="UniProtKB-KW"/>
</dbReference>
<feature type="transmembrane region" description="Helical" evidence="7">
    <location>
        <begin position="83"/>
        <end position="104"/>
    </location>
</feature>
<dbReference type="InterPro" id="IPR013783">
    <property type="entry name" value="Ig-like_fold"/>
</dbReference>
<dbReference type="PROSITE" id="PS51379">
    <property type="entry name" value="4FE4S_FER_2"/>
    <property type="match status" value="1"/>
</dbReference>
<evidence type="ECO:0000259" key="8">
    <source>
        <dbReference type="PROSITE" id="PS51379"/>
    </source>
</evidence>
<dbReference type="OrthoDB" id="9811700at2"/>
<dbReference type="Pfam" id="PF12801">
    <property type="entry name" value="Fer4_5"/>
    <property type="match status" value="1"/>
</dbReference>
<evidence type="ECO:0000256" key="6">
    <source>
        <dbReference type="ARBA" id="ARBA00023014"/>
    </source>
</evidence>
<dbReference type="SUPFAM" id="SSF54862">
    <property type="entry name" value="4Fe-4S ferredoxins"/>
    <property type="match status" value="1"/>
</dbReference>
<dbReference type="InterPro" id="IPR014116">
    <property type="entry name" value="Cyt_c_oxidase_cbb3_FixG"/>
</dbReference>
<keyword evidence="7" id="KW-1133">Transmembrane helix</keyword>
<dbReference type="InterPro" id="IPR017900">
    <property type="entry name" value="4Fe4S_Fe_S_CS"/>
</dbReference>
<evidence type="ECO:0000313" key="9">
    <source>
        <dbReference type="EMBL" id="KAA0971802.1"/>
    </source>
</evidence>
<keyword evidence="4" id="KW-0249">Electron transport</keyword>
<feature type="domain" description="4Fe-4S ferredoxin-type" evidence="8">
    <location>
        <begin position="255"/>
        <end position="283"/>
    </location>
</feature>
<dbReference type="EMBL" id="VTWH01000001">
    <property type="protein sequence ID" value="KAA0971802.1"/>
    <property type="molecule type" value="Genomic_DNA"/>
</dbReference>
<evidence type="ECO:0000256" key="4">
    <source>
        <dbReference type="ARBA" id="ARBA00022982"/>
    </source>
</evidence>
<dbReference type="NCBIfam" id="TIGR02745">
    <property type="entry name" value="ccoG_rdxA_fixG"/>
    <property type="match status" value="1"/>
</dbReference>
<feature type="transmembrane region" description="Helical" evidence="7">
    <location>
        <begin position="153"/>
        <end position="175"/>
    </location>
</feature>
<keyword evidence="7" id="KW-0812">Transmembrane</keyword>
<dbReference type="InterPro" id="IPR017896">
    <property type="entry name" value="4Fe4S_Fe-S-bd"/>
</dbReference>
<proteinExistence type="predicted"/>
<protein>
    <submittedName>
        <fullName evidence="9">Cytochrome c oxidase accessory protein CcoG</fullName>
    </submittedName>
</protein>
<accession>A0A5B0E0I5</accession>
<dbReference type="InterPro" id="IPR051684">
    <property type="entry name" value="Electron_Trans/Redox"/>
</dbReference>
<name>A0A5B0E0I5_9HYPH</name>
<organism evidence="9 10">
    <name type="scientific">Aureimonas fodinaquatilis</name>
    <dbReference type="NCBI Taxonomy" id="2565783"/>
    <lineage>
        <taxon>Bacteria</taxon>
        <taxon>Pseudomonadati</taxon>
        <taxon>Pseudomonadota</taxon>
        <taxon>Alphaproteobacteria</taxon>
        <taxon>Hyphomicrobiales</taxon>
        <taxon>Aurantimonadaceae</taxon>
        <taxon>Aureimonas</taxon>
    </lineage>
</organism>
<dbReference type="AlphaFoldDB" id="A0A5B0E0I5"/>
<dbReference type="Gene3D" id="1.10.1060.10">
    <property type="entry name" value="Alpha-helical ferredoxin"/>
    <property type="match status" value="1"/>
</dbReference>
<gene>
    <name evidence="9" type="primary">ccoG</name>
    <name evidence="9" type="ORF">FPY71_01330</name>
</gene>
<feature type="transmembrane region" description="Helical" evidence="7">
    <location>
        <begin position="352"/>
        <end position="371"/>
    </location>
</feature>
<keyword evidence="10" id="KW-1185">Reference proteome</keyword>